<organism evidence="5">
    <name type="scientific">Onchocerca flexuosa</name>
    <dbReference type="NCBI Taxonomy" id="387005"/>
    <lineage>
        <taxon>Eukaryota</taxon>
        <taxon>Metazoa</taxon>
        <taxon>Ecdysozoa</taxon>
        <taxon>Nematoda</taxon>
        <taxon>Chromadorea</taxon>
        <taxon>Rhabditida</taxon>
        <taxon>Spirurina</taxon>
        <taxon>Spiruromorpha</taxon>
        <taxon>Filarioidea</taxon>
        <taxon>Onchocercidae</taxon>
        <taxon>Onchocerca</taxon>
    </lineage>
</organism>
<dbReference type="EMBL" id="UZAJ01012068">
    <property type="protein sequence ID" value="VDO62167.1"/>
    <property type="molecule type" value="Genomic_DNA"/>
</dbReference>
<keyword evidence="4" id="KW-1185">Reference proteome</keyword>
<gene>
    <name evidence="3" type="ORF">OFLC_LOCUS9649</name>
</gene>
<evidence type="ECO:0000256" key="1">
    <source>
        <dbReference type="SAM" id="MobiDB-lite"/>
    </source>
</evidence>
<dbReference type="WBParaSite" id="OFLC_0000965301-mRNA-1">
    <property type="protein sequence ID" value="OFLC_0000965301-mRNA-1"/>
    <property type="gene ID" value="OFLC_0000965301"/>
</dbReference>
<name>A0A183HQ92_9BILA</name>
<feature type="compositionally biased region" description="Polar residues" evidence="1">
    <location>
        <begin position="44"/>
        <end position="61"/>
    </location>
</feature>
<proteinExistence type="predicted"/>
<evidence type="ECO:0000256" key="2">
    <source>
        <dbReference type="SAM" id="Phobius"/>
    </source>
</evidence>
<keyword evidence="2" id="KW-0812">Transmembrane</keyword>
<evidence type="ECO:0000313" key="3">
    <source>
        <dbReference type="EMBL" id="VDO62167.1"/>
    </source>
</evidence>
<dbReference type="Proteomes" id="UP000267606">
    <property type="component" value="Unassembled WGS sequence"/>
</dbReference>
<reference evidence="3 4" key="2">
    <citation type="submission" date="2018-11" db="EMBL/GenBank/DDBJ databases">
        <authorList>
            <consortium name="Pathogen Informatics"/>
        </authorList>
    </citation>
    <scope>NUCLEOTIDE SEQUENCE [LARGE SCALE GENOMIC DNA]</scope>
</reference>
<evidence type="ECO:0000313" key="4">
    <source>
        <dbReference type="Proteomes" id="UP000267606"/>
    </source>
</evidence>
<feature type="transmembrane region" description="Helical" evidence="2">
    <location>
        <begin position="6"/>
        <end position="22"/>
    </location>
</feature>
<sequence>MLLFVITKYSTVLMIITILVIAETQRITLNFNILSFNNNTAGDNSLNNNGNAVESSSSARETSTKIKQTKKNKKDYDSSYDYDYYDEVSTRRTPCGSLSISCGRVVEYPTSESVEVIEVHISQKRDVSHISQKRDVSHISEKRDVGHVPIYRKYDVVDLPIFKKY</sequence>
<feature type="region of interest" description="Disordered" evidence="1">
    <location>
        <begin position="44"/>
        <end position="75"/>
    </location>
</feature>
<keyword evidence="2" id="KW-1133">Transmembrane helix</keyword>
<evidence type="ECO:0000313" key="5">
    <source>
        <dbReference type="WBParaSite" id="OFLC_0000965301-mRNA-1"/>
    </source>
</evidence>
<accession>A0A183HQ92</accession>
<protein>
    <submittedName>
        <fullName evidence="5">Secreted protein</fullName>
    </submittedName>
</protein>
<keyword evidence="2" id="KW-0472">Membrane</keyword>
<reference evidence="5" key="1">
    <citation type="submission" date="2016-06" db="UniProtKB">
        <authorList>
            <consortium name="WormBaseParasite"/>
        </authorList>
    </citation>
    <scope>IDENTIFICATION</scope>
</reference>
<dbReference type="AlphaFoldDB" id="A0A183HQ92"/>